<dbReference type="RefSeq" id="WP_123205733.1">
    <property type="nucleotide sequence ID" value="NZ_RBEE01000014.1"/>
</dbReference>
<sequence>MKKLSNVSLLILGAASFFACKKDLVLEKDNLKKTELNGPVRLETLAGNDPDPGITDLNTKYQADTLFWKKILSQRPNKSFFLEIKSK</sequence>
<accession>A0A3N0BVH5</accession>
<evidence type="ECO:0000256" key="1">
    <source>
        <dbReference type="SAM" id="SignalP"/>
    </source>
</evidence>
<dbReference type="AlphaFoldDB" id="A0A3N0BVH5"/>
<name>A0A3N0BVH5_9SPHI</name>
<keyword evidence="3" id="KW-1185">Reference proteome</keyword>
<protein>
    <recommendedName>
        <fullName evidence="4">RagB/SusD family nutrient uptake outer membrane protein</fullName>
    </recommendedName>
</protein>
<dbReference type="PROSITE" id="PS51257">
    <property type="entry name" value="PROKAR_LIPOPROTEIN"/>
    <property type="match status" value="1"/>
</dbReference>
<dbReference type="Proteomes" id="UP000274046">
    <property type="component" value="Unassembled WGS sequence"/>
</dbReference>
<gene>
    <name evidence="2" type="ORF">D7004_10035</name>
</gene>
<dbReference type="EMBL" id="RBEE01000014">
    <property type="protein sequence ID" value="RNL53411.1"/>
    <property type="molecule type" value="Genomic_DNA"/>
</dbReference>
<evidence type="ECO:0008006" key="4">
    <source>
        <dbReference type="Google" id="ProtNLM"/>
    </source>
</evidence>
<reference evidence="2 3" key="1">
    <citation type="submission" date="2018-10" db="EMBL/GenBank/DDBJ databases">
        <title>Genome sequencing of Pedobacter jejuensis TNB23.</title>
        <authorList>
            <person name="Cho Y.-J."/>
            <person name="Cho A."/>
            <person name="Kim O.-S."/>
        </authorList>
    </citation>
    <scope>NUCLEOTIDE SEQUENCE [LARGE SCALE GENOMIC DNA]</scope>
    <source>
        <strain evidence="2 3">TNB23</strain>
    </source>
</reference>
<keyword evidence="1" id="KW-0732">Signal</keyword>
<organism evidence="2 3">
    <name type="scientific">Pedobacter jejuensis</name>
    <dbReference type="NCBI Taxonomy" id="1268550"/>
    <lineage>
        <taxon>Bacteria</taxon>
        <taxon>Pseudomonadati</taxon>
        <taxon>Bacteroidota</taxon>
        <taxon>Sphingobacteriia</taxon>
        <taxon>Sphingobacteriales</taxon>
        <taxon>Sphingobacteriaceae</taxon>
        <taxon>Pedobacter</taxon>
    </lineage>
</organism>
<evidence type="ECO:0000313" key="3">
    <source>
        <dbReference type="Proteomes" id="UP000274046"/>
    </source>
</evidence>
<feature type="signal peptide" evidence="1">
    <location>
        <begin position="1"/>
        <end position="19"/>
    </location>
</feature>
<proteinExistence type="predicted"/>
<feature type="chain" id="PRO_5018137901" description="RagB/SusD family nutrient uptake outer membrane protein" evidence="1">
    <location>
        <begin position="20"/>
        <end position="87"/>
    </location>
</feature>
<evidence type="ECO:0000313" key="2">
    <source>
        <dbReference type="EMBL" id="RNL53411.1"/>
    </source>
</evidence>
<comment type="caution">
    <text evidence="2">The sequence shown here is derived from an EMBL/GenBank/DDBJ whole genome shotgun (WGS) entry which is preliminary data.</text>
</comment>